<dbReference type="Proteomes" id="UP001348641">
    <property type="component" value="Unassembled WGS sequence"/>
</dbReference>
<comment type="caution">
    <text evidence="1">The sequence shown here is derived from an EMBL/GenBank/DDBJ whole genome shotgun (WGS) entry which is preliminary data.</text>
</comment>
<dbReference type="Gene3D" id="3.80.10.10">
    <property type="entry name" value="Ribonuclease Inhibitor"/>
    <property type="match status" value="1"/>
</dbReference>
<dbReference type="SUPFAM" id="SSF52047">
    <property type="entry name" value="RNI-like"/>
    <property type="match status" value="1"/>
</dbReference>
<dbReference type="RefSeq" id="WP_330157683.1">
    <property type="nucleotide sequence ID" value="NZ_BAAAJA010000046.1"/>
</dbReference>
<name>A0ABU7KMF5_9ACTN</name>
<reference evidence="1 2" key="1">
    <citation type="submission" date="2023-07" db="EMBL/GenBank/DDBJ databases">
        <authorList>
            <person name="Girao M."/>
            <person name="Carvalho M.F."/>
        </authorList>
    </citation>
    <scope>NUCLEOTIDE SEQUENCE [LARGE SCALE GENOMIC DNA]</scope>
    <source>
        <strain evidence="1 2">66/93</strain>
    </source>
</reference>
<protein>
    <submittedName>
        <fullName evidence="1">STM4015 family protein</fullName>
    </submittedName>
</protein>
<sequence length="349" mass="38271">MIKEHLTEYAGLPVVEFLDQDAEAHYLREAASNARRNQVEAPASTPHRERMDKAELAPDSVAWRLRLSSYTEEFVPYLARFVEEVDTSRVVALVIGDWGFEEGSDISSRELRDALIAHAPALPALRSLFLGDITFEENEISWIQHCDMAPLLAAYPNLEEFTVRGVGETYEGAERLSLHVPEHGALRSLTLQSGGLPAEVVRQVLTSGLPALQRLELWLGVKDYGGDATPDDLAPLLSGEALPGVGHLGLRNSRNTGEWVRALAQAPITARLSSLDLSLGTLCEDDVEDLLAAVPALSHLESLDLHHHYLGEEAAERVRAAFAQAGVEVDVSDPQEARQKDDYYPAVGE</sequence>
<gene>
    <name evidence="1" type="ORF">Q8A49_08135</name>
</gene>
<evidence type="ECO:0000313" key="1">
    <source>
        <dbReference type="EMBL" id="MEE2050464.1"/>
    </source>
</evidence>
<organism evidence="1 2">
    <name type="scientific">Nocardiopsis tropica</name>
    <dbReference type="NCBI Taxonomy" id="109330"/>
    <lineage>
        <taxon>Bacteria</taxon>
        <taxon>Bacillati</taxon>
        <taxon>Actinomycetota</taxon>
        <taxon>Actinomycetes</taxon>
        <taxon>Streptosporangiales</taxon>
        <taxon>Nocardiopsidaceae</taxon>
        <taxon>Nocardiopsis</taxon>
    </lineage>
</organism>
<dbReference type="InterPro" id="IPR047722">
    <property type="entry name" value="STM4015-like"/>
</dbReference>
<dbReference type="EMBL" id="JAUUCC010000015">
    <property type="protein sequence ID" value="MEE2050464.1"/>
    <property type="molecule type" value="Genomic_DNA"/>
</dbReference>
<dbReference type="NCBIfam" id="NF038076">
    <property type="entry name" value="fam_STM4015"/>
    <property type="match status" value="1"/>
</dbReference>
<dbReference type="InterPro" id="IPR032675">
    <property type="entry name" value="LRR_dom_sf"/>
</dbReference>
<evidence type="ECO:0000313" key="2">
    <source>
        <dbReference type="Proteomes" id="UP001348641"/>
    </source>
</evidence>
<proteinExistence type="predicted"/>
<accession>A0ABU7KMF5</accession>